<proteinExistence type="predicted"/>
<reference evidence="1" key="2">
    <citation type="journal article" date="2015" name="Data Brief">
        <title>Shoot transcriptome of the giant reed, Arundo donax.</title>
        <authorList>
            <person name="Barrero R.A."/>
            <person name="Guerrero F.D."/>
            <person name="Moolhuijzen P."/>
            <person name="Goolsby J.A."/>
            <person name="Tidwell J."/>
            <person name="Bellgard S.E."/>
            <person name="Bellgard M.I."/>
        </authorList>
    </citation>
    <scope>NUCLEOTIDE SEQUENCE</scope>
    <source>
        <tissue evidence="1">Shoot tissue taken approximately 20 cm above the soil surface</tissue>
    </source>
</reference>
<name>A0A0A9HUM0_ARUDO</name>
<dbReference type="AlphaFoldDB" id="A0A0A9HUM0"/>
<accession>A0A0A9HUM0</accession>
<sequence length="34" mass="3797">MQIDHHPGKTASITNVDACIELQEEIIAFTDEIN</sequence>
<organism evidence="1">
    <name type="scientific">Arundo donax</name>
    <name type="common">Giant reed</name>
    <name type="synonym">Donax arundinaceus</name>
    <dbReference type="NCBI Taxonomy" id="35708"/>
    <lineage>
        <taxon>Eukaryota</taxon>
        <taxon>Viridiplantae</taxon>
        <taxon>Streptophyta</taxon>
        <taxon>Embryophyta</taxon>
        <taxon>Tracheophyta</taxon>
        <taxon>Spermatophyta</taxon>
        <taxon>Magnoliopsida</taxon>
        <taxon>Liliopsida</taxon>
        <taxon>Poales</taxon>
        <taxon>Poaceae</taxon>
        <taxon>PACMAD clade</taxon>
        <taxon>Arundinoideae</taxon>
        <taxon>Arundineae</taxon>
        <taxon>Arundo</taxon>
    </lineage>
</organism>
<protein>
    <submittedName>
        <fullName evidence="1">Uncharacterized protein</fullName>
    </submittedName>
</protein>
<dbReference type="EMBL" id="GBRH01159315">
    <property type="protein sequence ID" value="JAE38581.1"/>
    <property type="molecule type" value="Transcribed_RNA"/>
</dbReference>
<evidence type="ECO:0000313" key="1">
    <source>
        <dbReference type="EMBL" id="JAE38581.1"/>
    </source>
</evidence>
<reference evidence="1" key="1">
    <citation type="submission" date="2014-09" db="EMBL/GenBank/DDBJ databases">
        <authorList>
            <person name="Magalhaes I.L.F."/>
            <person name="Oliveira U."/>
            <person name="Santos F.R."/>
            <person name="Vidigal T.H.D.A."/>
            <person name="Brescovit A.D."/>
            <person name="Santos A.J."/>
        </authorList>
    </citation>
    <scope>NUCLEOTIDE SEQUENCE</scope>
    <source>
        <tissue evidence="1">Shoot tissue taken approximately 20 cm above the soil surface</tissue>
    </source>
</reference>